<protein>
    <recommendedName>
        <fullName evidence="2">Alpha-L-arabinofuranosidase C-terminal domain-containing protein</fullName>
    </recommendedName>
</protein>
<name>X1HHA6_9ZZZZ</name>
<organism evidence="1">
    <name type="scientific">marine sediment metagenome</name>
    <dbReference type="NCBI Taxonomy" id="412755"/>
    <lineage>
        <taxon>unclassified sequences</taxon>
        <taxon>metagenomes</taxon>
        <taxon>ecological metagenomes</taxon>
    </lineage>
</organism>
<dbReference type="GO" id="GO:0000272">
    <property type="term" value="P:polysaccharide catabolic process"/>
    <property type="evidence" value="ECO:0007669"/>
    <property type="project" value="TreeGrafter"/>
</dbReference>
<dbReference type="InterPro" id="IPR017853">
    <property type="entry name" value="GH"/>
</dbReference>
<dbReference type="EMBL" id="BARU01034956">
    <property type="protein sequence ID" value="GAH69531.1"/>
    <property type="molecule type" value="Genomic_DNA"/>
</dbReference>
<sequence length="64" mass="7217">MAKIVINTKIEPSEKKVISKHIYGHFAEHLGRCIYDGIWVGKNSSIPNTNGIRNDIVEALRNIN</sequence>
<dbReference type="PANTHER" id="PTHR43576">
    <property type="entry name" value="ALPHA-L-ARABINOFURANOSIDASE C-RELATED"/>
    <property type="match status" value="1"/>
</dbReference>
<dbReference type="Gene3D" id="3.20.20.80">
    <property type="entry name" value="Glycosidases"/>
    <property type="match status" value="1"/>
</dbReference>
<dbReference type="AlphaFoldDB" id="X1HHA6"/>
<evidence type="ECO:0000313" key="1">
    <source>
        <dbReference type="EMBL" id="GAH69531.1"/>
    </source>
</evidence>
<proteinExistence type="predicted"/>
<evidence type="ECO:0008006" key="2">
    <source>
        <dbReference type="Google" id="ProtNLM"/>
    </source>
</evidence>
<dbReference type="PANTHER" id="PTHR43576:SF2">
    <property type="entry name" value="INTRACELLULAR EXO-ALPHA-L-ARABINOFURANOSIDASE 2"/>
    <property type="match status" value="1"/>
</dbReference>
<reference evidence="1" key="1">
    <citation type="journal article" date="2014" name="Front. Microbiol.">
        <title>High frequency of phylogenetically diverse reductive dehalogenase-homologous genes in deep subseafloor sedimentary metagenomes.</title>
        <authorList>
            <person name="Kawai M."/>
            <person name="Futagami T."/>
            <person name="Toyoda A."/>
            <person name="Takaki Y."/>
            <person name="Nishi S."/>
            <person name="Hori S."/>
            <person name="Arai W."/>
            <person name="Tsubouchi T."/>
            <person name="Morono Y."/>
            <person name="Uchiyama I."/>
            <person name="Ito T."/>
            <person name="Fujiyama A."/>
            <person name="Inagaki F."/>
            <person name="Takami H."/>
        </authorList>
    </citation>
    <scope>NUCLEOTIDE SEQUENCE</scope>
    <source>
        <strain evidence="1">Expedition CK06-06</strain>
    </source>
</reference>
<dbReference type="SUPFAM" id="SSF51445">
    <property type="entry name" value="(Trans)glycosidases"/>
    <property type="match status" value="1"/>
</dbReference>
<feature type="non-terminal residue" evidence="1">
    <location>
        <position position="64"/>
    </location>
</feature>
<accession>X1HHA6</accession>
<gene>
    <name evidence="1" type="ORF">S03H2_54790</name>
</gene>
<comment type="caution">
    <text evidence="1">The sequence shown here is derived from an EMBL/GenBank/DDBJ whole genome shotgun (WGS) entry which is preliminary data.</text>
</comment>